<protein>
    <submittedName>
        <fullName evidence="1">Uncharacterized protein</fullName>
    </submittedName>
</protein>
<dbReference type="Proteomes" id="UP001302059">
    <property type="component" value="Unassembled WGS sequence"/>
</dbReference>
<gene>
    <name evidence="1" type="ORF">QOL99_02900</name>
</gene>
<keyword evidence="2" id="KW-1185">Reference proteome</keyword>
<organism evidence="1 2">
    <name type="scientific">Deinococcus rhizophilus</name>
    <dbReference type="NCBI Taxonomy" id="3049544"/>
    <lineage>
        <taxon>Bacteria</taxon>
        <taxon>Thermotogati</taxon>
        <taxon>Deinococcota</taxon>
        <taxon>Deinococci</taxon>
        <taxon>Deinococcales</taxon>
        <taxon>Deinococcaceae</taxon>
        <taxon>Deinococcus</taxon>
    </lineage>
</organism>
<name>A0ABT7JDG6_9DEIO</name>
<accession>A0ABT7JDG6</accession>
<comment type="caution">
    <text evidence="1">The sequence shown here is derived from an EMBL/GenBank/DDBJ whole genome shotgun (WGS) entry which is preliminary data.</text>
</comment>
<proteinExistence type="predicted"/>
<dbReference type="EMBL" id="JASNGB010000012">
    <property type="protein sequence ID" value="MDL2343093.1"/>
    <property type="molecule type" value="Genomic_DNA"/>
</dbReference>
<reference evidence="1 2" key="1">
    <citation type="submission" date="2023-05" db="EMBL/GenBank/DDBJ databases">
        <authorList>
            <person name="Gao F."/>
        </authorList>
    </citation>
    <scope>NUCLEOTIDE SEQUENCE [LARGE SCALE GENOMIC DNA]</scope>
    <source>
        <strain evidence="1 2">MIMF12</strain>
    </source>
</reference>
<sequence length="228" mass="25704">MTPAPTLNAADLARWLRAGFAQVASAGGAWKAFVLDPFASGVREEYTRGPVILYDSKPREDLPLVRAPEPLPLEVRAAAVNLWAASGYRVNLRRRRYRLRAFGRWKTADRTLRPLLTYEPGLDRMAWDNGPETLGTIKPPRPPQVYVPPAPEEERAYLARWEQFKARQGALLAQEWAGQYLLYFLWKLARLLEALGFPDFEPVEVAPQPFPTVARPRPPTAPLAPPVI</sequence>
<evidence type="ECO:0000313" key="1">
    <source>
        <dbReference type="EMBL" id="MDL2343093.1"/>
    </source>
</evidence>
<evidence type="ECO:0000313" key="2">
    <source>
        <dbReference type="Proteomes" id="UP001302059"/>
    </source>
</evidence>